<dbReference type="EMBL" id="PIPP01000002">
    <property type="protein sequence ID" value="RUO37570.1"/>
    <property type="molecule type" value="Genomic_DNA"/>
</dbReference>
<dbReference type="InterPro" id="IPR052746">
    <property type="entry name" value="MlaB_ABC_Transporter"/>
</dbReference>
<dbReference type="InterPro" id="IPR058548">
    <property type="entry name" value="MlaB-like_STAS"/>
</dbReference>
<evidence type="ECO:0000259" key="1">
    <source>
        <dbReference type="PROSITE" id="PS50801"/>
    </source>
</evidence>
<sequence length="104" mass="11436">MSNLSFKIDNDCVRVAGKMNRDNVGSAWRSRSDWVGTSGDLTLDFSDVEQVDSSGIAMLIQLIAELSESNRSLSLRNTNTQLRQFAEVSGVTELLSLSYTASEQ</sequence>
<dbReference type="RefSeq" id="WP_126806910.1">
    <property type="nucleotide sequence ID" value="NZ_PIPP01000002.1"/>
</dbReference>
<dbReference type="SUPFAM" id="SSF52091">
    <property type="entry name" value="SpoIIaa-like"/>
    <property type="match status" value="1"/>
</dbReference>
<dbReference type="Proteomes" id="UP000286934">
    <property type="component" value="Unassembled WGS sequence"/>
</dbReference>
<dbReference type="Gene3D" id="3.30.750.24">
    <property type="entry name" value="STAS domain"/>
    <property type="match status" value="1"/>
</dbReference>
<dbReference type="CDD" id="cd07043">
    <property type="entry name" value="STAS_anti-anti-sigma_factors"/>
    <property type="match status" value="1"/>
</dbReference>
<dbReference type="PANTHER" id="PTHR35849">
    <property type="entry name" value="BLR2341 PROTEIN"/>
    <property type="match status" value="1"/>
</dbReference>
<gene>
    <name evidence="2" type="ORF">CWE13_06345</name>
</gene>
<dbReference type="PANTHER" id="PTHR35849:SF1">
    <property type="entry name" value="INTERMEMBRANE PHOSPHOLIPID TRANSPORT SYSTEM BINDING PROTEIN MLAB"/>
    <property type="match status" value="1"/>
</dbReference>
<evidence type="ECO:0000313" key="2">
    <source>
        <dbReference type="EMBL" id="RUO37570.1"/>
    </source>
</evidence>
<name>A0A432WUX4_9GAMM</name>
<dbReference type="AlphaFoldDB" id="A0A432WUX4"/>
<organism evidence="2 3">
    <name type="scientific">Aliidiomarina shirensis</name>
    <dbReference type="NCBI Taxonomy" id="1048642"/>
    <lineage>
        <taxon>Bacteria</taxon>
        <taxon>Pseudomonadati</taxon>
        <taxon>Pseudomonadota</taxon>
        <taxon>Gammaproteobacteria</taxon>
        <taxon>Alteromonadales</taxon>
        <taxon>Idiomarinaceae</taxon>
        <taxon>Aliidiomarina</taxon>
    </lineage>
</organism>
<dbReference type="Pfam" id="PF13466">
    <property type="entry name" value="STAS_2"/>
    <property type="match status" value="1"/>
</dbReference>
<comment type="caution">
    <text evidence="2">The sequence shown here is derived from an EMBL/GenBank/DDBJ whole genome shotgun (WGS) entry which is preliminary data.</text>
</comment>
<reference evidence="3" key="1">
    <citation type="journal article" date="2018" name="Front. Microbiol.">
        <title>Genome-Based Analysis Reveals the Taxonomy and Diversity of the Family Idiomarinaceae.</title>
        <authorList>
            <person name="Liu Y."/>
            <person name="Lai Q."/>
            <person name="Shao Z."/>
        </authorList>
    </citation>
    <scope>NUCLEOTIDE SEQUENCE [LARGE SCALE GENOMIC DNA]</scope>
    <source>
        <strain evidence="3">AIS</strain>
    </source>
</reference>
<dbReference type="InterPro" id="IPR002645">
    <property type="entry name" value="STAS_dom"/>
</dbReference>
<dbReference type="PROSITE" id="PS50801">
    <property type="entry name" value="STAS"/>
    <property type="match status" value="1"/>
</dbReference>
<accession>A0A432WUX4</accession>
<evidence type="ECO:0000313" key="3">
    <source>
        <dbReference type="Proteomes" id="UP000286934"/>
    </source>
</evidence>
<proteinExistence type="predicted"/>
<feature type="domain" description="STAS" evidence="1">
    <location>
        <begin position="13"/>
        <end position="104"/>
    </location>
</feature>
<dbReference type="InterPro" id="IPR036513">
    <property type="entry name" value="STAS_dom_sf"/>
</dbReference>
<keyword evidence="3" id="KW-1185">Reference proteome</keyword>
<protein>
    <recommendedName>
        <fullName evidence="1">STAS domain-containing protein</fullName>
    </recommendedName>
</protein>
<dbReference type="OrthoDB" id="5900662at2"/>